<evidence type="ECO:0000256" key="4">
    <source>
        <dbReference type="SAM" id="MobiDB-lite"/>
    </source>
</evidence>
<dbReference type="GO" id="GO:0000226">
    <property type="term" value="P:microtubule cytoskeleton organization"/>
    <property type="evidence" value="ECO:0007669"/>
    <property type="project" value="TreeGrafter"/>
</dbReference>
<evidence type="ECO:0000313" key="6">
    <source>
        <dbReference type="EMBL" id="KAK3930495.1"/>
    </source>
</evidence>
<evidence type="ECO:0000256" key="2">
    <source>
        <dbReference type="ARBA" id="ARBA00022737"/>
    </source>
</evidence>
<dbReference type="PANTHER" id="PTHR16484">
    <property type="entry name" value="PARTITIONING DEFECTIVE 3 RELATED"/>
    <property type="match status" value="1"/>
</dbReference>
<reference evidence="6" key="2">
    <citation type="journal article" date="2023" name="BMC Genomics">
        <title>Pest status, molecular evolution, and epigenetic factors derived from the genome assembly of Frankliniella fusca, a thysanopteran phytovirus vector.</title>
        <authorList>
            <person name="Catto M.A."/>
            <person name="Labadie P.E."/>
            <person name="Jacobson A.L."/>
            <person name="Kennedy G.G."/>
            <person name="Srinivasan R."/>
            <person name="Hunt B.G."/>
        </authorList>
    </citation>
    <scope>NUCLEOTIDE SEQUENCE</scope>
    <source>
        <strain evidence="6">PL_HMW_Pooled</strain>
    </source>
</reference>
<dbReference type="Pfam" id="PF12053">
    <property type="entry name" value="Par3_HAL_N_term"/>
    <property type="match status" value="1"/>
</dbReference>
<dbReference type="GO" id="GO:0051301">
    <property type="term" value="P:cell division"/>
    <property type="evidence" value="ECO:0007669"/>
    <property type="project" value="UniProtKB-KW"/>
</dbReference>
<keyword evidence="7" id="KW-1185">Reference proteome</keyword>
<dbReference type="GO" id="GO:0005912">
    <property type="term" value="C:adherens junction"/>
    <property type="evidence" value="ECO:0007669"/>
    <property type="project" value="TreeGrafter"/>
</dbReference>
<dbReference type="InterPro" id="IPR021922">
    <property type="entry name" value="Par3/HAL_N"/>
</dbReference>
<dbReference type="GO" id="GO:0005938">
    <property type="term" value="C:cell cortex"/>
    <property type="evidence" value="ECO:0007669"/>
    <property type="project" value="TreeGrafter"/>
</dbReference>
<dbReference type="GO" id="GO:0030010">
    <property type="term" value="P:establishment of cell polarity"/>
    <property type="evidence" value="ECO:0007669"/>
    <property type="project" value="TreeGrafter"/>
</dbReference>
<feature type="compositionally biased region" description="Pro residues" evidence="4">
    <location>
        <begin position="111"/>
        <end position="122"/>
    </location>
</feature>
<keyword evidence="1" id="KW-0132">Cell division</keyword>
<organism evidence="6 7">
    <name type="scientific">Frankliniella fusca</name>
    <dbReference type="NCBI Taxonomy" id="407009"/>
    <lineage>
        <taxon>Eukaryota</taxon>
        <taxon>Metazoa</taxon>
        <taxon>Ecdysozoa</taxon>
        <taxon>Arthropoda</taxon>
        <taxon>Hexapoda</taxon>
        <taxon>Insecta</taxon>
        <taxon>Pterygota</taxon>
        <taxon>Neoptera</taxon>
        <taxon>Paraneoptera</taxon>
        <taxon>Thysanoptera</taxon>
        <taxon>Terebrantia</taxon>
        <taxon>Thripoidea</taxon>
        <taxon>Thripidae</taxon>
        <taxon>Frankliniella</taxon>
    </lineage>
</organism>
<accession>A0AAE1I1C1</accession>
<dbReference type="AlphaFoldDB" id="A0AAE1I1C1"/>
<comment type="caution">
    <text evidence="6">The sequence shown here is derived from an EMBL/GenBank/DDBJ whole genome shotgun (WGS) entry which is preliminary data.</text>
</comment>
<name>A0AAE1I1C1_9NEOP</name>
<feature type="compositionally biased region" description="Low complexity" evidence="4">
    <location>
        <begin position="124"/>
        <end position="133"/>
    </location>
</feature>
<protein>
    <submittedName>
        <fullName evidence="6">Partitioning defective 3-like protein</fullName>
    </submittedName>
</protein>
<feature type="region of interest" description="Disordered" evidence="4">
    <location>
        <begin position="38"/>
        <end position="57"/>
    </location>
</feature>
<dbReference type="GO" id="GO:0016324">
    <property type="term" value="C:apical plasma membrane"/>
    <property type="evidence" value="ECO:0007669"/>
    <property type="project" value="TreeGrafter"/>
</dbReference>
<feature type="region of interest" description="Disordered" evidence="4">
    <location>
        <begin position="111"/>
        <end position="169"/>
    </location>
</feature>
<dbReference type="Gene3D" id="3.10.20.90">
    <property type="entry name" value="Phosphatidylinositol 3-kinase Catalytic Subunit, Chain A, domain 1"/>
    <property type="match status" value="1"/>
</dbReference>
<proteinExistence type="predicted"/>
<feature type="domain" description="Par3/HAL N-terminal" evidence="5">
    <location>
        <begin position="1"/>
        <end position="41"/>
    </location>
</feature>
<evidence type="ECO:0000313" key="7">
    <source>
        <dbReference type="Proteomes" id="UP001219518"/>
    </source>
</evidence>
<evidence type="ECO:0000259" key="5">
    <source>
        <dbReference type="Pfam" id="PF12053"/>
    </source>
</evidence>
<gene>
    <name evidence="6" type="ORF">KUF71_005229</name>
</gene>
<dbReference type="GO" id="GO:0007155">
    <property type="term" value="P:cell adhesion"/>
    <property type="evidence" value="ECO:0007669"/>
    <property type="project" value="TreeGrafter"/>
</dbReference>
<sequence>MKVTVCFGPVRVVVPCGDGDILVKDLVKQATVRYKKASGKRECPPAQRLPHNPPRRELRDKYNLRNSHSLFLAWQQASLLLACLADGPVPTRPGNEHLLLLLPSPPRPALTPAWSVPPPGLSAPPRHSSSSSEPGPPGPEPRVQRVPPAPKPTLVRSGPVRASRGRSRA</sequence>
<evidence type="ECO:0000256" key="1">
    <source>
        <dbReference type="ARBA" id="ARBA00022618"/>
    </source>
</evidence>
<evidence type="ECO:0000256" key="3">
    <source>
        <dbReference type="ARBA" id="ARBA00023306"/>
    </source>
</evidence>
<dbReference type="GO" id="GO:0008104">
    <property type="term" value="P:intracellular protein localization"/>
    <property type="evidence" value="ECO:0007669"/>
    <property type="project" value="TreeGrafter"/>
</dbReference>
<reference evidence="6" key="1">
    <citation type="submission" date="2021-07" db="EMBL/GenBank/DDBJ databases">
        <authorList>
            <person name="Catto M.A."/>
            <person name="Jacobson A."/>
            <person name="Kennedy G."/>
            <person name="Labadie P."/>
            <person name="Hunt B.G."/>
            <person name="Srinivasan R."/>
        </authorList>
    </citation>
    <scope>NUCLEOTIDE SEQUENCE</scope>
    <source>
        <strain evidence="6">PL_HMW_Pooled</strain>
        <tissue evidence="6">Head</tissue>
    </source>
</reference>
<dbReference type="PANTHER" id="PTHR16484:SF17">
    <property type="entry name" value="BAZOOKA, ISOFORM B"/>
    <property type="match status" value="1"/>
</dbReference>
<dbReference type="GO" id="GO:0035091">
    <property type="term" value="F:phosphatidylinositol binding"/>
    <property type="evidence" value="ECO:0007669"/>
    <property type="project" value="TreeGrafter"/>
</dbReference>
<dbReference type="GO" id="GO:0045197">
    <property type="term" value="P:establishment or maintenance of epithelial cell apical/basal polarity"/>
    <property type="evidence" value="ECO:0007669"/>
    <property type="project" value="TreeGrafter"/>
</dbReference>
<dbReference type="GO" id="GO:0043296">
    <property type="term" value="C:apical junction complex"/>
    <property type="evidence" value="ECO:0007669"/>
    <property type="project" value="TreeGrafter"/>
</dbReference>
<keyword evidence="3" id="KW-0131">Cell cycle</keyword>
<dbReference type="Proteomes" id="UP001219518">
    <property type="component" value="Unassembled WGS sequence"/>
</dbReference>
<dbReference type="EMBL" id="JAHWGI010001411">
    <property type="protein sequence ID" value="KAK3930495.1"/>
    <property type="molecule type" value="Genomic_DNA"/>
</dbReference>
<dbReference type="InterPro" id="IPR052213">
    <property type="entry name" value="PAR3"/>
</dbReference>
<keyword evidence="2" id="KW-0677">Repeat</keyword>
<dbReference type="GO" id="GO:0051660">
    <property type="term" value="P:establishment of centrosome localization"/>
    <property type="evidence" value="ECO:0007669"/>
    <property type="project" value="TreeGrafter"/>
</dbReference>